<dbReference type="EnsemblMetazoa" id="XM_789509">
    <property type="protein sequence ID" value="XP_794602"/>
    <property type="gene ID" value="LOC589879"/>
</dbReference>
<name>A0A7M7TH16_STRPU</name>
<proteinExistence type="predicted"/>
<dbReference type="InterPro" id="IPR052797">
    <property type="entry name" value="RegFact_GeneExpr_CellDeath"/>
</dbReference>
<dbReference type="OMA" id="TVECENH"/>
<reference evidence="1" key="2">
    <citation type="submission" date="2021-01" db="UniProtKB">
        <authorList>
            <consortium name="EnsemblMetazoa"/>
        </authorList>
    </citation>
    <scope>IDENTIFICATION</scope>
</reference>
<dbReference type="RefSeq" id="XP_794602.3">
    <property type="nucleotide sequence ID" value="XM_789509.5"/>
</dbReference>
<dbReference type="PANTHER" id="PTHR33936:SF24">
    <property type="entry name" value="C2H2-TYPE DOMAIN-CONTAINING PROTEIN"/>
    <property type="match status" value="1"/>
</dbReference>
<reference evidence="2" key="1">
    <citation type="submission" date="2015-02" db="EMBL/GenBank/DDBJ databases">
        <title>Genome sequencing for Strongylocentrotus purpuratus.</title>
        <authorList>
            <person name="Murali S."/>
            <person name="Liu Y."/>
            <person name="Vee V."/>
            <person name="English A."/>
            <person name="Wang M."/>
            <person name="Skinner E."/>
            <person name="Han Y."/>
            <person name="Muzny D.M."/>
            <person name="Worley K.C."/>
            <person name="Gibbs R.A."/>
        </authorList>
    </citation>
    <scope>NUCLEOTIDE SEQUENCE</scope>
</reference>
<dbReference type="Proteomes" id="UP000007110">
    <property type="component" value="Unassembled WGS sequence"/>
</dbReference>
<dbReference type="InParanoid" id="A0A7M7TH16"/>
<organism evidence="1 2">
    <name type="scientific">Strongylocentrotus purpuratus</name>
    <name type="common">Purple sea urchin</name>
    <dbReference type="NCBI Taxonomy" id="7668"/>
    <lineage>
        <taxon>Eukaryota</taxon>
        <taxon>Metazoa</taxon>
        <taxon>Echinodermata</taxon>
        <taxon>Eleutherozoa</taxon>
        <taxon>Echinozoa</taxon>
        <taxon>Echinoidea</taxon>
        <taxon>Euechinoidea</taxon>
        <taxon>Echinacea</taxon>
        <taxon>Camarodonta</taxon>
        <taxon>Echinidea</taxon>
        <taxon>Strongylocentrotidae</taxon>
        <taxon>Strongylocentrotus</taxon>
    </lineage>
</organism>
<protein>
    <submittedName>
        <fullName evidence="1">Uncharacterized protein</fullName>
    </submittedName>
</protein>
<dbReference type="KEGG" id="spu:589879"/>
<dbReference type="AlphaFoldDB" id="A0A7M7TH16"/>
<dbReference type="PANTHER" id="PTHR33936">
    <property type="entry name" value="PROTEIN CBG17840"/>
    <property type="match status" value="1"/>
</dbReference>
<dbReference type="GeneID" id="589879"/>
<sequence length="202" mass="22990">MMGLCTVVRMAAHTDVTAEELRHHLATVHNFQMTERQLEFDSHAGFLQWKQQYQRDTQSSYGAHRGATSSVRGVKNQIYFCSRDGFFRPRGKGSRSLKSQGSCKIDAHCTASITAYFQVDGTVSVTVVDEHYGHEKDLAHVRLSAEERVDVAQKLALGVSFDRILDDIRESLSTPLERQRLITRQDIRNIERSLGLQDIRRP</sequence>
<dbReference type="OrthoDB" id="10018489at2759"/>
<accession>A0A7M7TH16</accession>
<keyword evidence="2" id="KW-1185">Reference proteome</keyword>
<evidence type="ECO:0000313" key="2">
    <source>
        <dbReference type="Proteomes" id="UP000007110"/>
    </source>
</evidence>
<evidence type="ECO:0000313" key="1">
    <source>
        <dbReference type="EnsemblMetazoa" id="XP_794602"/>
    </source>
</evidence>